<dbReference type="Proteomes" id="UP000052943">
    <property type="component" value="Unassembled WGS sequence"/>
</dbReference>
<dbReference type="OrthoDB" id="116694at2759"/>
<protein>
    <submittedName>
        <fullName evidence="1">Uncharacterized protein</fullName>
    </submittedName>
</protein>
<sequence length="464" mass="50364">MTELSQDEIVKHGSDMHLYPDSWTGINFSGTASATGDGYSNNQIGVASPLDTTLSQAQEPWAFNPGFFKRLTNTPAPIDSTEATGAYSWASFGTTATKQVLQQNARGCFKESDATSYGNDKIAGRWFYMLKIKLVDLHPIFKELDLVANPQLKLRLRINAGTVALSGTATTMKLDSSTMTSGQTVPIMISPATAAAKTAANDTITPAAPMNDVLTTASSQLSFSFGPLGNAFTQTNQIAEFFPYTTSRLYIPFYHLKNSTSIIQKPVKTIRYHDCFAQMFTKVAGISPTAPTGQLNAPFALQVSGHKKNVKYVAMVPFAETSAGHFASAHGTPQYQSPFDSAPWTCMPGASIRNFQVQLGNDNVFSSSQEYDYETFRDEFSKLGAINGDLSGEVSNGLVDSVQWAMAQRILVADCSRLSQKDVPQAIQISGINGSATGMNLLVLVVYERELEIDRLTGEVHRTD</sequence>
<dbReference type="AlphaFoldDB" id="A0A0W8CLQ4"/>
<organism evidence="1 2">
    <name type="scientific">Phytophthora nicotianae</name>
    <name type="common">Potato buckeye rot agent</name>
    <name type="synonym">Phytophthora parasitica</name>
    <dbReference type="NCBI Taxonomy" id="4792"/>
    <lineage>
        <taxon>Eukaryota</taxon>
        <taxon>Sar</taxon>
        <taxon>Stramenopiles</taxon>
        <taxon>Oomycota</taxon>
        <taxon>Peronosporomycetes</taxon>
        <taxon>Peronosporales</taxon>
        <taxon>Peronosporaceae</taxon>
        <taxon>Phytophthora</taxon>
    </lineage>
</organism>
<comment type="caution">
    <text evidence="1">The sequence shown here is derived from an EMBL/GenBank/DDBJ whole genome shotgun (WGS) entry which is preliminary data.</text>
</comment>
<evidence type="ECO:0000313" key="2">
    <source>
        <dbReference type="Proteomes" id="UP000052943"/>
    </source>
</evidence>
<reference evidence="1 2" key="1">
    <citation type="submission" date="2015-11" db="EMBL/GenBank/DDBJ databases">
        <title>Genomes and virulence difference between two physiological races of Phytophthora nicotianae.</title>
        <authorList>
            <person name="Liu H."/>
            <person name="Ma X."/>
            <person name="Yu H."/>
            <person name="Fang D."/>
            <person name="Li Y."/>
            <person name="Wang X."/>
            <person name="Wang W."/>
            <person name="Dong Y."/>
            <person name="Xiao B."/>
        </authorList>
    </citation>
    <scope>NUCLEOTIDE SEQUENCE [LARGE SCALE GENOMIC DNA]</scope>
    <source>
        <strain evidence="2">race 0</strain>
    </source>
</reference>
<proteinExistence type="predicted"/>
<dbReference type="EMBL" id="LNFO01002707">
    <property type="protein sequence ID" value="KUF84916.1"/>
    <property type="molecule type" value="Genomic_DNA"/>
</dbReference>
<name>A0A0W8CLQ4_PHYNI</name>
<evidence type="ECO:0000313" key="1">
    <source>
        <dbReference type="EMBL" id="KUF84916.1"/>
    </source>
</evidence>
<gene>
    <name evidence="1" type="ORF">AM587_10002999</name>
</gene>
<accession>A0A0W8CLQ4</accession>